<organism evidence="5 6">
    <name type="scientific">Candidatus Pantoea multigeneris</name>
    <dbReference type="NCBI Taxonomy" id="2608357"/>
    <lineage>
        <taxon>Bacteria</taxon>
        <taxon>Pseudomonadati</taxon>
        <taxon>Pseudomonadota</taxon>
        <taxon>Gammaproteobacteria</taxon>
        <taxon>Enterobacterales</taxon>
        <taxon>Erwiniaceae</taxon>
        <taxon>Pantoea</taxon>
    </lineage>
</organism>
<comment type="subunit">
    <text evidence="2">Homotetramer.</text>
</comment>
<evidence type="ECO:0000256" key="2">
    <source>
        <dbReference type="HAMAP-Rule" id="MF_00984"/>
    </source>
</evidence>
<evidence type="ECO:0000256" key="4">
    <source>
        <dbReference type="SAM" id="MobiDB-lite"/>
    </source>
</evidence>
<dbReference type="HAMAP" id="MF_00984">
    <property type="entry name" value="SSB"/>
    <property type="match status" value="1"/>
</dbReference>
<comment type="caution">
    <text evidence="5">The sequence shown here is derived from an EMBL/GenBank/DDBJ whole genome shotgun (WGS) entry which is preliminary data.</text>
</comment>
<dbReference type="CDD" id="cd04496">
    <property type="entry name" value="SSB_OBF"/>
    <property type="match status" value="1"/>
</dbReference>
<dbReference type="InterPro" id="IPR011344">
    <property type="entry name" value="ssDNA-bd"/>
</dbReference>
<dbReference type="PROSITE" id="PS50935">
    <property type="entry name" value="SSB"/>
    <property type="match status" value="1"/>
</dbReference>
<keyword evidence="6" id="KW-1185">Reference proteome</keyword>
<protein>
    <recommendedName>
        <fullName evidence="2 3">Single-stranded DNA-binding protein</fullName>
        <shortName evidence="2">SSB</shortName>
    </recommendedName>
</protein>
<sequence length="159" mass="16980">MASKGVNKVILVGHLGQDPEVRYIPNGSAVANLTLATSETWRDKQTGENKEITEWHRVVLFGRLAEVAGEHLRKGTQVYIEGQLRTRKWQGQDGQDRYTTEIVVGNGGTMQMLGGNRQGTSPGAGRGGANGGRTPPASSPPAGGHLPPEDALPDEDVPF</sequence>
<dbReference type="SUPFAM" id="SSF50249">
    <property type="entry name" value="Nucleic acid-binding proteins"/>
    <property type="match status" value="1"/>
</dbReference>
<dbReference type="RefSeq" id="WP_167017772.1">
    <property type="nucleotide sequence ID" value="NZ_VWXF01000011.1"/>
</dbReference>
<evidence type="ECO:0000256" key="3">
    <source>
        <dbReference type="PIRNR" id="PIRNR002070"/>
    </source>
</evidence>
<evidence type="ECO:0000256" key="1">
    <source>
        <dbReference type="ARBA" id="ARBA00023125"/>
    </source>
</evidence>
<reference evidence="5 6" key="1">
    <citation type="journal article" date="2019" name="bioRxiv">
        <title>Bacteria contribute to plant secondary compound degradation in a generalist herbivore system.</title>
        <authorList>
            <person name="Francoeur C.B."/>
            <person name="Khadempour L."/>
            <person name="Moreira-Soto R.D."/>
            <person name="Gotting K."/>
            <person name="Book A.J."/>
            <person name="Pinto-Tomas A.A."/>
            <person name="Keefover-Ring K."/>
            <person name="Currie C.R."/>
        </authorList>
    </citation>
    <scope>NUCLEOTIDE SEQUENCE [LARGE SCALE GENOMIC DNA]</scope>
    <source>
        <strain evidence="5">Acro-835</strain>
    </source>
</reference>
<dbReference type="Proteomes" id="UP001515683">
    <property type="component" value="Unassembled WGS sequence"/>
</dbReference>
<accession>A0ABX0RIR0</accession>
<dbReference type="PIRSF" id="PIRSF002070">
    <property type="entry name" value="SSB"/>
    <property type="match status" value="1"/>
</dbReference>
<comment type="caution">
    <text evidence="2">Lacks conserved residue(s) required for the propagation of feature annotation.</text>
</comment>
<dbReference type="NCBIfam" id="TIGR00621">
    <property type="entry name" value="ssb"/>
    <property type="match status" value="1"/>
</dbReference>
<keyword evidence="1 2" id="KW-0238">DNA-binding</keyword>
<proteinExistence type="inferred from homology"/>
<gene>
    <name evidence="5" type="primary">ssb</name>
    <name evidence="5" type="ORF">F3J40_20915</name>
</gene>
<dbReference type="InterPro" id="IPR012340">
    <property type="entry name" value="NA-bd_OB-fold"/>
</dbReference>
<dbReference type="InterPro" id="IPR000424">
    <property type="entry name" value="Primosome_PriB/ssb"/>
</dbReference>
<dbReference type="PANTHER" id="PTHR10302">
    <property type="entry name" value="SINGLE-STRANDED DNA-BINDING PROTEIN"/>
    <property type="match status" value="1"/>
</dbReference>
<dbReference type="GO" id="GO:0003677">
    <property type="term" value="F:DNA binding"/>
    <property type="evidence" value="ECO:0007669"/>
    <property type="project" value="UniProtKB-KW"/>
</dbReference>
<evidence type="ECO:0000313" key="6">
    <source>
        <dbReference type="Proteomes" id="UP001515683"/>
    </source>
</evidence>
<feature type="DNA-binding region" evidence="2">
    <location>
        <begin position="55"/>
        <end position="61"/>
    </location>
</feature>
<feature type="compositionally biased region" description="Gly residues" evidence="4">
    <location>
        <begin position="122"/>
        <end position="131"/>
    </location>
</feature>
<feature type="region of interest" description="Disordered" evidence="4">
    <location>
        <begin position="108"/>
        <end position="159"/>
    </location>
</feature>
<dbReference type="Pfam" id="PF00436">
    <property type="entry name" value="SSB"/>
    <property type="match status" value="1"/>
</dbReference>
<dbReference type="PANTHER" id="PTHR10302:SF27">
    <property type="entry name" value="SINGLE-STRANDED DNA-BINDING PROTEIN"/>
    <property type="match status" value="1"/>
</dbReference>
<name>A0ABX0RIR0_9GAMM</name>
<evidence type="ECO:0000313" key="5">
    <source>
        <dbReference type="EMBL" id="NIF24033.1"/>
    </source>
</evidence>
<dbReference type="EMBL" id="VWXF01000011">
    <property type="protein sequence ID" value="NIF24033.1"/>
    <property type="molecule type" value="Genomic_DNA"/>
</dbReference>
<dbReference type="Gene3D" id="2.40.50.140">
    <property type="entry name" value="Nucleic acid-binding proteins"/>
    <property type="match status" value="1"/>
</dbReference>